<name>A4GI94_9BACT</name>
<dbReference type="Pfam" id="PF23435">
    <property type="entry name" value="DUF7121"/>
    <property type="match status" value="1"/>
</dbReference>
<reference evidence="2" key="1">
    <citation type="journal article" date="2007" name="Environ. Microbiol.">
        <title>Proteorhodopsin photosystem gene clusters exhibit co-evolutionary trends and shared ancestry among diverse marine microbial phyla.</title>
        <authorList>
            <person name="McCarren J."/>
            <person name="Delong E.F."/>
        </authorList>
    </citation>
    <scope>NUCLEOTIDE SEQUENCE</scope>
</reference>
<sequence>MDDFKQLFEERRAILDGKATQHREERDSWNEKTKELVSQRNEFNSEVRELIQLSEQQKQVREQMNQVVREKKSLRNEASKKVSEIRDKLRSDKPEEKPAERGQRGRRERPVTLQSLQREFSRLEREFERGEHTGKNEGKVMKRLKELNAKIRQMKKEQEGMGSESSENEELNAARKEHDDAHQAVQEAAAAAQEAHDLMIQWDKEVNKQRERANSKHRELRNTKQEADKAHRFYIVSLRCLHSIQDMMRARRSAEAGGGERPTARVEVQDLMSKLMSGRYTHDRGIDGIAAL</sequence>
<feature type="region of interest" description="Disordered" evidence="1">
    <location>
        <begin position="64"/>
        <end position="141"/>
    </location>
</feature>
<dbReference type="AlphaFoldDB" id="A4GI94"/>
<feature type="compositionally biased region" description="Basic and acidic residues" evidence="1">
    <location>
        <begin position="119"/>
        <end position="141"/>
    </location>
</feature>
<organism evidence="2">
    <name type="scientific">uncultured marine bacterium HF10_29C11</name>
    <dbReference type="NCBI Taxonomy" id="415445"/>
    <lineage>
        <taxon>Bacteria</taxon>
        <taxon>environmental samples</taxon>
    </lineage>
</organism>
<feature type="region of interest" description="Disordered" evidence="1">
    <location>
        <begin position="155"/>
        <end position="174"/>
    </location>
</feature>
<accession>A4GI94</accession>
<dbReference type="EMBL" id="EF089401">
    <property type="protein sequence ID" value="ABL97805.1"/>
    <property type="molecule type" value="Genomic_DNA"/>
</dbReference>
<dbReference type="InterPro" id="IPR055545">
    <property type="entry name" value="DUF7121"/>
</dbReference>
<evidence type="ECO:0000256" key="1">
    <source>
        <dbReference type="SAM" id="MobiDB-lite"/>
    </source>
</evidence>
<feature type="compositionally biased region" description="Basic and acidic residues" evidence="1">
    <location>
        <begin position="68"/>
        <end position="110"/>
    </location>
</feature>
<gene>
    <name evidence="2" type="ORF">ALOHA_HF1029C11.0032</name>
</gene>
<protein>
    <submittedName>
        <fullName evidence="2">Putative phosphoserine phosphatase</fullName>
    </submittedName>
</protein>
<proteinExistence type="predicted"/>
<evidence type="ECO:0000313" key="2">
    <source>
        <dbReference type="EMBL" id="ABL97805.1"/>
    </source>
</evidence>